<feature type="domain" description="DprA winged helix" evidence="3">
    <location>
        <begin position="308"/>
        <end position="361"/>
    </location>
</feature>
<protein>
    <submittedName>
        <fullName evidence="4">DNA-protecting protein DprA</fullName>
    </submittedName>
</protein>
<dbReference type="Gene3D" id="1.10.10.10">
    <property type="entry name" value="Winged helix-like DNA-binding domain superfamily/Winged helix DNA-binding domain"/>
    <property type="match status" value="1"/>
</dbReference>
<dbReference type="Pfam" id="PF02481">
    <property type="entry name" value="DNA_processg_A"/>
    <property type="match status" value="1"/>
</dbReference>
<dbReference type="SUPFAM" id="SSF102405">
    <property type="entry name" value="MCP/YpsA-like"/>
    <property type="match status" value="1"/>
</dbReference>
<comment type="similarity">
    <text evidence="1">Belongs to the DprA/Smf family.</text>
</comment>
<feature type="domain" description="Smf/DprA SLOG" evidence="2">
    <location>
        <begin position="80"/>
        <end position="289"/>
    </location>
</feature>
<dbReference type="GO" id="GO:0009294">
    <property type="term" value="P:DNA-mediated transformation"/>
    <property type="evidence" value="ECO:0007669"/>
    <property type="project" value="InterPro"/>
</dbReference>
<dbReference type="OrthoDB" id="9785707at2"/>
<dbReference type="PANTHER" id="PTHR43022">
    <property type="entry name" value="PROTEIN SMF"/>
    <property type="match status" value="1"/>
</dbReference>
<dbReference type="InterPro" id="IPR003488">
    <property type="entry name" value="DprA"/>
</dbReference>
<name>A0A5B8UJM3_9BACT</name>
<evidence type="ECO:0000259" key="3">
    <source>
        <dbReference type="Pfam" id="PF17782"/>
    </source>
</evidence>
<dbReference type="Pfam" id="PF17782">
    <property type="entry name" value="WHD_DprA"/>
    <property type="match status" value="1"/>
</dbReference>
<gene>
    <name evidence="4" type="primary">dprA</name>
    <name evidence="4" type="ORF">FSB75_13540</name>
</gene>
<proteinExistence type="inferred from homology"/>
<dbReference type="InterPro" id="IPR010994">
    <property type="entry name" value="RuvA_2-like"/>
</dbReference>
<dbReference type="RefSeq" id="WP_146788475.1">
    <property type="nucleotide sequence ID" value="NZ_BAABIO010000003.1"/>
</dbReference>
<dbReference type="PANTHER" id="PTHR43022:SF1">
    <property type="entry name" value="PROTEIN SMF"/>
    <property type="match status" value="1"/>
</dbReference>
<evidence type="ECO:0000256" key="1">
    <source>
        <dbReference type="ARBA" id="ARBA00006525"/>
    </source>
</evidence>
<dbReference type="Gene3D" id="3.40.50.450">
    <property type="match status" value="1"/>
</dbReference>
<accession>A0A5B8UJM3</accession>
<evidence type="ECO:0000313" key="5">
    <source>
        <dbReference type="Proteomes" id="UP000321204"/>
    </source>
</evidence>
<dbReference type="AlphaFoldDB" id="A0A5B8UJM3"/>
<dbReference type="NCBIfam" id="TIGR00732">
    <property type="entry name" value="dprA"/>
    <property type="match status" value="1"/>
</dbReference>
<reference evidence="4 5" key="1">
    <citation type="journal article" date="2015" name="Int. J. Syst. Evol. Microbiol.">
        <title>Flavisolibacter ginsenosidimutans sp. nov., with ginsenoside-converting activity isolated from soil used for cultivating ginseng.</title>
        <authorList>
            <person name="Zhao Y."/>
            <person name="Liu Q."/>
            <person name="Kang M.S."/>
            <person name="Jin F."/>
            <person name="Yu H."/>
            <person name="Im W.T."/>
        </authorList>
    </citation>
    <scope>NUCLEOTIDE SEQUENCE [LARGE SCALE GENOMIC DNA]</scope>
    <source>
        <strain evidence="4 5">Gsoil 636</strain>
    </source>
</reference>
<evidence type="ECO:0000313" key="4">
    <source>
        <dbReference type="EMBL" id="QEC56874.1"/>
    </source>
</evidence>
<dbReference type="KEGG" id="fgg:FSB75_13540"/>
<dbReference type="EMBL" id="CP042433">
    <property type="protein sequence ID" value="QEC56874.1"/>
    <property type="molecule type" value="Genomic_DNA"/>
</dbReference>
<dbReference type="InterPro" id="IPR041614">
    <property type="entry name" value="DprA_WH"/>
</dbReference>
<sequence>MHSELFYQLALTLVPNIGDVQSKILVQHFGDAASVFKAKTTALEKLEGIGGIRAKAIKHFNDFHLVETELKFIEKYKIRTLFLTDEAYPKRLLNCYDSPTVLFYKGTADLNASRIIAVVGTRSNTDYGKAFTEKLIEDLADENVLIISGLAFGVDAIAHKAALKNDLPTVGVVGHGLSKIYPSQHAELAKELIAAGGGILSEFFHDTKPDKHNFPLRNRIVAGLSDATIVVESSVKGGSMITAKLADGYNRDVFAVPGRTTDKASAGCNHLIKYNKAVLLTDADELLEVMGWKEKKTKPKKQRELFIELSPEEQNVLQLLQQKEAVHIDEINTGSGLSSSAVAAAILNLELQGIVQGMPGKMYRVV</sequence>
<dbReference type="Proteomes" id="UP000321204">
    <property type="component" value="Chromosome"/>
</dbReference>
<dbReference type="InterPro" id="IPR036388">
    <property type="entry name" value="WH-like_DNA-bd_sf"/>
</dbReference>
<evidence type="ECO:0000259" key="2">
    <source>
        <dbReference type="Pfam" id="PF02481"/>
    </source>
</evidence>
<dbReference type="SUPFAM" id="SSF47781">
    <property type="entry name" value="RuvA domain 2-like"/>
    <property type="match status" value="1"/>
</dbReference>
<organism evidence="4 5">
    <name type="scientific">Flavisolibacter ginsenosidimutans</name>
    <dbReference type="NCBI Taxonomy" id="661481"/>
    <lineage>
        <taxon>Bacteria</taxon>
        <taxon>Pseudomonadati</taxon>
        <taxon>Bacteroidota</taxon>
        <taxon>Chitinophagia</taxon>
        <taxon>Chitinophagales</taxon>
        <taxon>Chitinophagaceae</taxon>
        <taxon>Flavisolibacter</taxon>
    </lineage>
</organism>
<keyword evidence="5" id="KW-1185">Reference proteome</keyword>
<dbReference type="InterPro" id="IPR057666">
    <property type="entry name" value="DrpA_SLOG"/>
</dbReference>